<dbReference type="RefSeq" id="WP_144839236.1">
    <property type="nucleotide sequence ID" value="NZ_JBHTKI010000019.1"/>
</dbReference>
<dbReference type="Gene3D" id="3.40.630.30">
    <property type="match status" value="1"/>
</dbReference>
<dbReference type="InterPro" id="IPR016181">
    <property type="entry name" value="Acyl_CoA_acyltransferase"/>
</dbReference>
<reference evidence="2" key="1">
    <citation type="journal article" date="2019" name="Int. J. Syst. Evol. Microbiol.">
        <title>The Global Catalogue of Microorganisms (GCM) 10K type strain sequencing project: providing services to taxonomists for standard genome sequencing and annotation.</title>
        <authorList>
            <consortium name="The Broad Institute Genomics Platform"/>
            <consortium name="The Broad Institute Genome Sequencing Center for Infectious Disease"/>
            <person name="Wu L."/>
            <person name="Ma J."/>
        </authorList>
    </citation>
    <scope>NUCLEOTIDE SEQUENCE [LARGE SCALE GENOMIC DNA]</scope>
    <source>
        <strain evidence="2">CCUG 56756</strain>
    </source>
</reference>
<evidence type="ECO:0000313" key="1">
    <source>
        <dbReference type="EMBL" id="MFD1032230.1"/>
    </source>
</evidence>
<evidence type="ECO:0008006" key="3">
    <source>
        <dbReference type="Google" id="ProtNLM"/>
    </source>
</evidence>
<evidence type="ECO:0000313" key="2">
    <source>
        <dbReference type="Proteomes" id="UP001597109"/>
    </source>
</evidence>
<name>A0ABW3LCZ2_9BACL</name>
<proteinExistence type="predicted"/>
<sequence length="238" mass="27280">MKALYEGTITNQLLRKKLTLRMKRLYLEDLPAIEQVQETVIAAMREKTTLQPLSTEEFLFILNERGLMVGAYAGEELIGFRALLIPEIDEEHLGYDIGLPEVELPKVIYQEISAVLPAYRGNRLQQKLADVIMKELPKLSGNFRYVCCTVAPMNIPSLKDKFTQDMYIATLTEKYGSKERYVCVKDLENPSLGYADFTAAKLDDFNRQHQLFDAGYVGINFQMKNGFHEIQFVKPILQ</sequence>
<dbReference type="Proteomes" id="UP001597109">
    <property type="component" value="Unassembled WGS sequence"/>
</dbReference>
<gene>
    <name evidence="1" type="ORF">ACFQ1X_12390</name>
</gene>
<accession>A0ABW3LCZ2</accession>
<dbReference type="EMBL" id="JBHTKI010000019">
    <property type="protein sequence ID" value="MFD1032230.1"/>
    <property type="molecule type" value="Genomic_DNA"/>
</dbReference>
<dbReference type="SUPFAM" id="SSF55729">
    <property type="entry name" value="Acyl-CoA N-acyltransferases (Nat)"/>
    <property type="match status" value="1"/>
</dbReference>
<keyword evidence="2" id="KW-1185">Reference proteome</keyword>
<comment type="caution">
    <text evidence="1">The sequence shown here is derived from an EMBL/GenBank/DDBJ whole genome shotgun (WGS) entry which is preliminary data.</text>
</comment>
<organism evidence="1 2">
    <name type="scientific">Metaplanococcus flavidus</name>
    <dbReference type="NCBI Taxonomy" id="569883"/>
    <lineage>
        <taxon>Bacteria</taxon>
        <taxon>Bacillati</taxon>
        <taxon>Bacillota</taxon>
        <taxon>Bacilli</taxon>
        <taxon>Bacillales</taxon>
        <taxon>Caryophanaceae</taxon>
        <taxon>Metaplanococcus</taxon>
    </lineage>
</organism>
<protein>
    <recommendedName>
        <fullName evidence="3">N-acetyltransferase domain-containing protein</fullName>
    </recommendedName>
</protein>